<keyword evidence="2" id="KW-1185">Reference proteome</keyword>
<evidence type="ECO:0000313" key="2">
    <source>
        <dbReference type="Proteomes" id="UP001152087"/>
    </source>
</evidence>
<gene>
    <name evidence="1" type="ORF">NW755_011234</name>
</gene>
<organism evidence="1 2">
    <name type="scientific">Fusarium falciforme</name>
    <dbReference type="NCBI Taxonomy" id="195108"/>
    <lineage>
        <taxon>Eukaryota</taxon>
        <taxon>Fungi</taxon>
        <taxon>Dikarya</taxon>
        <taxon>Ascomycota</taxon>
        <taxon>Pezizomycotina</taxon>
        <taxon>Sordariomycetes</taxon>
        <taxon>Hypocreomycetidae</taxon>
        <taxon>Hypocreales</taxon>
        <taxon>Nectriaceae</taxon>
        <taxon>Fusarium</taxon>
        <taxon>Fusarium solani species complex</taxon>
    </lineage>
</organism>
<dbReference type="AlphaFoldDB" id="A0A9W8QWS6"/>
<protein>
    <submittedName>
        <fullName evidence="1">Uncharacterized protein</fullName>
    </submittedName>
</protein>
<name>A0A9W8QWS6_9HYPO</name>
<accession>A0A9W8QWS6</accession>
<sequence length="139" mass="15279">MGMAAEVESGASPEGSVALTSRIRRHIIPLSSLEGTYLIPSSSDTLEQFGRMEKYFSTIQETTKHHPALAVFLHIMATMADDSSLITDVEDFFDRMQDRIGQLANKHKDLCYAFEPTGSVDEVVAVKLIAAAYEPAKDV</sequence>
<reference evidence="1" key="1">
    <citation type="submission" date="2022-09" db="EMBL/GenBank/DDBJ databases">
        <title>Fusarium specimens isolated from Avocado Roots.</title>
        <authorList>
            <person name="Stajich J."/>
            <person name="Roper C."/>
            <person name="Heimlech-Rivalta G."/>
        </authorList>
    </citation>
    <scope>NUCLEOTIDE SEQUENCE</scope>
    <source>
        <strain evidence="1">A02</strain>
    </source>
</reference>
<dbReference type="Proteomes" id="UP001152087">
    <property type="component" value="Unassembled WGS sequence"/>
</dbReference>
<proteinExistence type="predicted"/>
<comment type="caution">
    <text evidence="1">The sequence shown here is derived from an EMBL/GenBank/DDBJ whole genome shotgun (WGS) entry which is preliminary data.</text>
</comment>
<dbReference type="EMBL" id="JAOQAV010000042">
    <property type="protein sequence ID" value="KAJ4181191.1"/>
    <property type="molecule type" value="Genomic_DNA"/>
</dbReference>
<dbReference type="OrthoDB" id="3554680at2759"/>
<evidence type="ECO:0000313" key="1">
    <source>
        <dbReference type="EMBL" id="KAJ4181191.1"/>
    </source>
</evidence>